<reference evidence="1 2" key="1">
    <citation type="submission" date="2020-03" db="EMBL/GenBank/DDBJ databases">
        <title>Draft Genome Sequence of Cudoniella acicularis.</title>
        <authorList>
            <person name="Buettner E."/>
            <person name="Kellner H."/>
        </authorList>
    </citation>
    <scope>NUCLEOTIDE SEQUENCE [LARGE SCALE GENOMIC DNA]</scope>
    <source>
        <strain evidence="1 2">DSM 108380</strain>
    </source>
</reference>
<evidence type="ECO:0000313" key="2">
    <source>
        <dbReference type="Proteomes" id="UP000566819"/>
    </source>
</evidence>
<dbReference type="OrthoDB" id="5101864at2759"/>
<name>A0A8H4RMW0_9HELO</name>
<dbReference type="Proteomes" id="UP000566819">
    <property type="component" value="Unassembled WGS sequence"/>
</dbReference>
<evidence type="ECO:0000313" key="1">
    <source>
        <dbReference type="EMBL" id="KAF4632885.1"/>
    </source>
</evidence>
<accession>A0A8H4RMW0</accession>
<dbReference type="EMBL" id="JAAMPI010000308">
    <property type="protein sequence ID" value="KAF4632885.1"/>
    <property type="molecule type" value="Genomic_DNA"/>
</dbReference>
<keyword evidence="2" id="KW-1185">Reference proteome</keyword>
<gene>
    <name evidence="1" type="ORF">G7Y89_g5225</name>
</gene>
<organism evidence="1 2">
    <name type="scientific">Cudoniella acicularis</name>
    <dbReference type="NCBI Taxonomy" id="354080"/>
    <lineage>
        <taxon>Eukaryota</taxon>
        <taxon>Fungi</taxon>
        <taxon>Dikarya</taxon>
        <taxon>Ascomycota</taxon>
        <taxon>Pezizomycotina</taxon>
        <taxon>Leotiomycetes</taxon>
        <taxon>Helotiales</taxon>
        <taxon>Tricladiaceae</taxon>
        <taxon>Cudoniella</taxon>
    </lineage>
</organism>
<proteinExistence type="predicted"/>
<protein>
    <submittedName>
        <fullName evidence="1">Uncharacterized protein</fullName>
    </submittedName>
</protein>
<comment type="caution">
    <text evidence="1">The sequence shown here is derived from an EMBL/GenBank/DDBJ whole genome shotgun (WGS) entry which is preliminary data.</text>
</comment>
<dbReference type="AlphaFoldDB" id="A0A8H4RMW0"/>
<sequence length="216" mass="24574">MTKEDLRAIGGGYPPFYRHLFITNSGSEVAHPIQSIRDIHRAGWILAIGFSTHPPLALYDPRQATAYSEACDRVLETLQRLQKAYAWEAIRKTVLDAAVKVVMRMNGYRSRSGADVVTRGTILLDGDYRTIGRSLNVPQLVFALKFFNEYRDDELSAADRERFGPILEEVLRAAVYGVFTWWQYVNNSSHEIPGWLLDERVRITPIWLEDGNGGDE</sequence>